<protein>
    <submittedName>
        <fullName evidence="2">Gamma-tocopherol methyltransferase</fullName>
    </submittedName>
</protein>
<reference evidence="3" key="1">
    <citation type="submission" date="2017-06" db="EMBL/GenBank/DDBJ databases">
        <title>Genome analysis of Fimbriiglobus ruber SP5, the first member of the order Planctomycetales with confirmed chitinolytic capability.</title>
        <authorList>
            <person name="Ravin N.V."/>
            <person name="Rakitin A.L."/>
            <person name="Ivanova A.A."/>
            <person name="Beletsky A.V."/>
            <person name="Kulichevskaya I.S."/>
            <person name="Mardanov A.V."/>
            <person name="Dedysh S.N."/>
        </authorList>
    </citation>
    <scope>NUCLEOTIDE SEQUENCE [LARGE SCALE GENOMIC DNA]</scope>
    <source>
        <strain evidence="3">SP5</strain>
    </source>
</reference>
<name>A0A225D519_9BACT</name>
<evidence type="ECO:0000313" key="3">
    <source>
        <dbReference type="Proteomes" id="UP000214646"/>
    </source>
</evidence>
<accession>A0A225D519</accession>
<dbReference type="OrthoDB" id="272052at2"/>
<gene>
    <name evidence="2" type="ORF">FRUB_08606</name>
</gene>
<sequence length="268" mass="30631">MVTQFFCQRYQSLFSNSHPEEAKLVALHSSGRRAEFLRSYFDHEYAKGVQMVERFAAVTREWEGGRTLDFGCGGGGLSLRVRERCPEVVGIDIEDYKLDFARAEAERMGVSGVDFVCYGGGDLPFPDQSFDCIFCVDVIEHLPTPERFVAEFRRVLRPGGWLLISFGPPWRHAHGKHMWAKLPGWWTHLLFPRPAVMRVSGFSPETTWESLGLHRLTVGKYDRVMGQSGFECAHHEYKINSRVAPLKHVPFVREYFIAEVVGVYRNPG</sequence>
<dbReference type="AlphaFoldDB" id="A0A225D519"/>
<comment type="caution">
    <text evidence="2">The sequence shown here is derived from an EMBL/GenBank/DDBJ whole genome shotgun (WGS) entry which is preliminary data.</text>
</comment>
<dbReference type="GO" id="GO:0008757">
    <property type="term" value="F:S-adenosylmethionine-dependent methyltransferase activity"/>
    <property type="evidence" value="ECO:0007669"/>
    <property type="project" value="InterPro"/>
</dbReference>
<dbReference type="Gene3D" id="3.40.50.150">
    <property type="entry name" value="Vaccinia Virus protein VP39"/>
    <property type="match status" value="1"/>
</dbReference>
<feature type="domain" description="Methyltransferase type 11" evidence="1">
    <location>
        <begin position="68"/>
        <end position="164"/>
    </location>
</feature>
<dbReference type="InterPro" id="IPR029063">
    <property type="entry name" value="SAM-dependent_MTases_sf"/>
</dbReference>
<dbReference type="GO" id="GO:0032259">
    <property type="term" value="P:methylation"/>
    <property type="evidence" value="ECO:0007669"/>
    <property type="project" value="UniProtKB-KW"/>
</dbReference>
<proteinExistence type="predicted"/>
<keyword evidence="2" id="KW-0808">Transferase</keyword>
<dbReference type="EMBL" id="NIDE01000017">
    <property type="protein sequence ID" value="OWK36043.1"/>
    <property type="molecule type" value="Genomic_DNA"/>
</dbReference>
<dbReference type="PANTHER" id="PTHR43591:SF24">
    <property type="entry name" value="2-METHOXY-6-POLYPRENYL-1,4-BENZOQUINOL METHYLASE, MITOCHONDRIAL"/>
    <property type="match status" value="1"/>
</dbReference>
<keyword evidence="3" id="KW-1185">Reference proteome</keyword>
<evidence type="ECO:0000313" key="2">
    <source>
        <dbReference type="EMBL" id="OWK36043.1"/>
    </source>
</evidence>
<dbReference type="SUPFAM" id="SSF53335">
    <property type="entry name" value="S-adenosyl-L-methionine-dependent methyltransferases"/>
    <property type="match status" value="1"/>
</dbReference>
<dbReference type="CDD" id="cd02440">
    <property type="entry name" value="AdoMet_MTases"/>
    <property type="match status" value="1"/>
</dbReference>
<dbReference type="InterPro" id="IPR013216">
    <property type="entry name" value="Methyltransf_11"/>
</dbReference>
<dbReference type="RefSeq" id="WP_143393817.1">
    <property type="nucleotide sequence ID" value="NZ_NIDE01000017.1"/>
</dbReference>
<dbReference type="Proteomes" id="UP000214646">
    <property type="component" value="Unassembled WGS sequence"/>
</dbReference>
<keyword evidence="2" id="KW-0489">Methyltransferase</keyword>
<dbReference type="PANTHER" id="PTHR43591">
    <property type="entry name" value="METHYLTRANSFERASE"/>
    <property type="match status" value="1"/>
</dbReference>
<dbReference type="Pfam" id="PF08241">
    <property type="entry name" value="Methyltransf_11"/>
    <property type="match status" value="1"/>
</dbReference>
<organism evidence="2 3">
    <name type="scientific">Fimbriiglobus ruber</name>
    <dbReference type="NCBI Taxonomy" id="1908690"/>
    <lineage>
        <taxon>Bacteria</taxon>
        <taxon>Pseudomonadati</taxon>
        <taxon>Planctomycetota</taxon>
        <taxon>Planctomycetia</taxon>
        <taxon>Gemmatales</taxon>
        <taxon>Gemmataceae</taxon>
        <taxon>Fimbriiglobus</taxon>
    </lineage>
</organism>
<evidence type="ECO:0000259" key="1">
    <source>
        <dbReference type="Pfam" id="PF08241"/>
    </source>
</evidence>